<dbReference type="PANTHER" id="PTHR45761">
    <property type="entry name" value="EXTENDED SYNAPTOTAGMIN-LIKE PROTEIN 2, ISOFORM C"/>
    <property type="match status" value="1"/>
</dbReference>
<dbReference type="EMBL" id="CAXAMN010022384">
    <property type="protein sequence ID" value="CAK9068969.1"/>
    <property type="molecule type" value="Genomic_DNA"/>
</dbReference>
<dbReference type="InterPro" id="IPR051634">
    <property type="entry name" value="Extended_Synaptotagmin"/>
</dbReference>
<feature type="domain" description="C2" evidence="4">
    <location>
        <begin position="255"/>
        <end position="392"/>
    </location>
</feature>
<dbReference type="Proteomes" id="UP001642484">
    <property type="component" value="Unassembled WGS sequence"/>
</dbReference>
<reference evidence="5 6" key="1">
    <citation type="submission" date="2024-02" db="EMBL/GenBank/DDBJ databases">
        <authorList>
            <person name="Chen Y."/>
            <person name="Shah S."/>
            <person name="Dougan E. K."/>
            <person name="Thang M."/>
            <person name="Chan C."/>
        </authorList>
    </citation>
    <scope>NUCLEOTIDE SEQUENCE [LARGE SCALE GENOMIC DNA]</scope>
</reference>
<comment type="caution">
    <text evidence="5">The sequence shown here is derived from an EMBL/GenBank/DDBJ whole genome shotgun (WGS) entry which is preliminary data.</text>
</comment>
<keyword evidence="2" id="KW-1133">Transmembrane helix</keyword>
<feature type="region of interest" description="Disordered" evidence="3">
    <location>
        <begin position="711"/>
        <end position="771"/>
    </location>
</feature>
<evidence type="ECO:0000256" key="2">
    <source>
        <dbReference type="ARBA" id="ARBA00022989"/>
    </source>
</evidence>
<proteinExistence type="predicted"/>
<dbReference type="Pfam" id="PF17047">
    <property type="entry name" value="SMP_LBD"/>
    <property type="match status" value="1"/>
</dbReference>
<dbReference type="CDD" id="cd21670">
    <property type="entry name" value="SMP_ESyt"/>
    <property type="match status" value="1"/>
</dbReference>
<keyword evidence="6" id="KW-1185">Reference proteome</keyword>
<name>A0ABP0NZJ6_9DINO</name>
<accession>A0ABP0NZJ6</accession>
<protein>
    <recommendedName>
        <fullName evidence="4">C2 domain-containing protein</fullName>
    </recommendedName>
</protein>
<dbReference type="InterPro" id="IPR039010">
    <property type="entry name" value="Synaptotagmin_SMP"/>
</dbReference>
<dbReference type="Pfam" id="PF00168">
    <property type="entry name" value="C2"/>
    <property type="match status" value="1"/>
</dbReference>
<evidence type="ECO:0000259" key="4">
    <source>
        <dbReference type="PROSITE" id="PS50004"/>
    </source>
</evidence>
<keyword evidence="2" id="KW-0472">Membrane</keyword>
<dbReference type="Gene3D" id="2.60.40.150">
    <property type="entry name" value="C2 domain"/>
    <property type="match status" value="1"/>
</dbReference>
<keyword evidence="1" id="KW-0812">Transmembrane</keyword>
<dbReference type="InterPro" id="IPR000008">
    <property type="entry name" value="C2_dom"/>
</dbReference>
<feature type="compositionally biased region" description="Basic and acidic residues" evidence="3">
    <location>
        <begin position="760"/>
        <end position="771"/>
    </location>
</feature>
<dbReference type="SUPFAM" id="SSF49562">
    <property type="entry name" value="C2 domain (Calcium/lipid-binding domain, CaLB)"/>
    <property type="match status" value="1"/>
</dbReference>
<sequence length="795" mass="88249">MRFESQCSTIQEEELTWTQWFQSLQGRCFSGLHSCWPKHIALSPRRRWQQAKDFLLPPPAEDASEHGQAYGLPSWLGPKHEFINDLLEAQWPYISQWFEDAMRLSCEPALQHLMPPGITISFGERCTLGTKPAILEQIVASKFWEEDGTTIRLDAQLNYRGDCHVDVTCTVGSLELTRLEVKGQIIIELVRLRKQPPWFSGVRIYFSNRPTIDLVLQTQLFGVDANFAFIKQKIVDALTKVISNQAVLPHRFSIPMGEGIRLMDLKSPTPQGVLRLLVLEAKGLPDPSRSNWSNLMLRIGWQKAQTEADPFAEVTIGAQVQKTGVVARSRAPQWTDGQAFDFVIEDPKLQNLYLALRDNDTGALGWNQNQLLGSAEKKLTQLLEGQHLDQGLPELWLPLGGFASAKLRAEWRPLSTGTEGVPTAGHVPLHPTGSWSIGPKNQHEWLLVVDTLSASALPKHGLGLNHWVKLSIQFDGAEKGSYATGAAVGAGPVEHGQQMLEHMGLRPEIRQVLQSHPERTSAQQTRWVVLSKIYSLWRSQVSAAPAAVEMEQKGNTVYGLTGPPVFVDAVWNHNERILVDSLPSMSLVLTVHRTEKGQRNMEDGSVLGSASMNLEELLKVHQGRYEGLLPLGKDKEALRTLAHLQVRLRLHALAPPPAPGSRCAAKAPSSRTREHFTRQVSSKWYDAVSAVSQDGFMAKLRSSWSFGPRDAPSLLSPGEPGSGLHPTRPAAASGGFVAKPPLEPKPSGAVDRSQRYVRRNSPDREEYHEVLEDQDHCDLTLADRIRANVGRLASG</sequence>
<dbReference type="SMART" id="SM00239">
    <property type="entry name" value="C2"/>
    <property type="match status" value="1"/>
</dbReference>
<evidence type="ECO:0000313" key="5">
    <source>
        <dbReference type="EMBL" id="CAK9068969.1"/>
    </source>
</evidence>
<dbReference type="PANTHER" id="PTHR45761:SF1">
    <property type="entry name" value="EXTENDED SYNAPTOTAGMIN-LIKE PROTEIN 2, ISOFORM C"/>
    <property type="match status" value="1"/>
</dbReference>
<dbReference type="PROSITE" id="PS50004">
    <property type="entry name" value="C2"/>
    <property type="match status" value="1"/>
</dbReference>
<organism evidence="5 6">
    <name type="scientific">Durusdinium trenchii</name>
    <dbReference type="NCBI Taxonomy" id="1381693"/>
    <lineage>
        <taxon>Eukaryota</taxon>
        <taxon>Sar</taxon>
        <taxon>Alveolata</taxon>
        <taxon>Dinophyceae</taxon>
        <taxon>Suessiales</taxon>
        <taxon>Symbiodiniaceae</taxon>
        <taxon>Durusdinium</taxon>
    </lineage>
</organism>
<evidence type="ECO:0000313" key="6">
    <source>
        <dbReference type="Proteomes" id="UP001642484"/>
    </source>
</evidence>
<evidence type="ECO:0000256" key="3">
    <source>
        <dbReference type="SAM" id="MobiDB-lite"/>
    </source>
</evidence>
<evidence type="ECO:0000256" key="1">
    <source>
        <dbReference type="ARBA" id="ARBA00022692"/>
    </source>
</evidence>
<gene>
    <name evidence="5" type="ORF">CCMP2556_LOCUS33893</name>
</gene>
<dbReference type="InterPro" id="IPR035892">
    <property type="entry name" value="C2_domain_sf"/>
</dbReference>